<protein>
    <submittedName>
        <fullName evidence="2">Uncharacterized protein</fullName>
    </submittedName>
</protein>
<feature type="compositionally biased region" description="Basic and acidic residues" evidence="1">
    <location>
        <begin position="45"/>
        <end position="54"/>
    </location>
</feature>
<name>A0A6A7ADM8_9PLEO</name>
<evidence type="ECO:0000256" key="1">
    <source>
        <dbReference type="SAM" id="MobiDB-lite"/>
    </source>
</evidence>
<feature type="compositionally biased region" description="Polar residues" evidence="1">
    <location>
        <begin position="1"/>
        <end position="12"/>
    </location>
</feature>
<sequence length="149" mass="16121">MDIQKESGQMEMSSAGLAVNNKIGNGAHSSPTVADACNTGRVNKNRRDQAKEDAEKLTWAQLKTQHVPNAAETDGLERETNDLREKLRQLQVISALAYAADFVSNRKQGKTAESNSKAGLGLPFDQSHAEPLQDEAQTAERAGMNDVNA</sequence>
<gene>
    <name evidence="2" type="ORF">CC86DRAFT_402810</name>
</gene>
<organism evidence="2 3">
    <name type="scientific">Ophiobolus disseminans</name>
    <dbReference type="NCBI Taxonomy" id="1469910"/>
    <lineage>
        <taxon>Eukaryota</taxon>
        <taxon>Fungi</taxon>
        <taxon>Dikarya</taxon>
        <taxon>Ascomycota</taxon>
        <taxon>Pezizomycotina</taxon>
        <taxon>Dothideomycetes</taxon>
        <taxon>Pleosporomycetidae</taxon>
        <taxon>Pleosporales</taxon>
        <taxon>Pleosporineae</taxon>
        <taxon>Phaeosphaeriaceae</taxon>
        <taxon>Ophiobolus</taxon>
    </lineage>
</organism>
<reference evidence="2" key="1">
    <citation type="journal article" date="2020" name="Stud. Mycol.">
        <title>101 Dothideomycetes genomes: a test case for predicting lifestyles and emergence of pathogens.</title>
        <authorList>
            <person name="Haridas S."/>
            <person name="Albert R."/>
            <person name="Binder M."/>
            <person name="Bloem J."/>
            <person name="Labutti K."/>
            <person name="Salamov A."/>
            <person name="Andreopoulos B."/>
            <person name="Baker S."/>
            <person name="Barry K."/>
            <person name="Bills G."/>
            <person name="Bluhm B."/>
            <person name="Cannon C."/>
            <person name="Castanera R."/>
            <person name="Culley D."/>
            <person name="Daum C."/>
            <person name="Ezra D."/>
            <person name="Gonzalez J."/>
            <person name="Henrissat B."/>
            <person name="Kuo A."/>
            <person name="Liang C."/>
            <person name="Lipzen A."/>
            <person name="Lutzoni F."/>
            <person name="Magnuson J."/>
            <person name="Mondo S."/>
            <person name="Nolan M."/>
            <person name="Ohm R."/>
            <person name="Pangilinan J."/>
            <person name="Park H.-J."/>
            <person name="Ramirez L."/>
            <person name="Alfaro M."/>
            <person name="Sun H."/>
            <person name="Tritt A."/>
            <person name="Yoshinaga Y."/>
            <person name="Zwiers L.-H."/>
            <person name="Turgeon B."/>
            <person name="Goodwin S."/>
            <person name="Spatafora J."/>
            <person name="Crous P."/>
            <person name="Grigoriev I."/>
        </authorList>
    </citation>
    <scope>NUCLEOTIDE SEQUENCE</scope>
    <source>
        <strain evidence="2">CBS 113818</strain>
    </source>
</reference>
<feature type="region of interest" description="Disordered" evidence="1">
    <location>
        <begin position="106"/>
        <end position="149"/>
    </location>
</feature>
<proteinExistence type="predicted"/>
<accession>A0A6A7ADM8</accession>
<evidence type="ECO:0000313" key="3">
    <source>
        <dbReference type="Proteomes" id="UP000799424"/>
    </source>
</evidence>
<dbReference type="Proteomes" id="UP000799424">
    <property type="component" value="Unassembled WGS sequence"/>
</dbReference>
<feature type="region of interest" description="Disordered" evidence="1">
    <location>
        <begin position="1"/>
        <end position="54"/>
    </location>
</feature>
<dbReference type="AlphaFoldDB" id="A0A6A7ADM8"/>
<dbReference type="EMBL" id="MU006219">
    <property type="protein sequence ID" value="KAF2830799.1"/>
    <property type="molecule type" value="Genomic_DNA"/>
</dbReference>
<keyword evidence="3" id="KW-1185">Reference proteome</keyword>
<evidence type="ECO:0000313" key="2">
    <source>
        <dbReference type="EMBL" id="KAF2830799.1"/>
    </source>
</evidence>